<feature type="binding site" evidence="3">
    <location>
        <position position="9"/>
    </location>
    <ligand>
        <name>Zn(2+)</name>
        <dbReference type="ChEBI" id="CHEBI:29105"/>
        <label>2</label>
    </ligand>
</feature>
<dbReference type="InterPro" id="IPR023088">
    <property type="entry name" value="PDEase"/>
</dbReference>
<evidence type="ECO:0000313" key="6">
    <source>
        <dbReference type="Proteomes" id="UP000007241"/>
    </source>
</evidence>
<dbReference type="OrthoDB" id="546632at2759"/>
<evidence type="ECO:0000256" key="3">
    <source>
        <dbReference type="PIRSR" id="PIRSR623088-3"/>
    </source>
</evidence>
<dbReference type="PROSITE" id="PS51845">
    <property type="entry name" value="PDEASE_I_2"/>
    <property type="match status" value="1"/>
</dbReference>
<gene>
    <name evidence="5" type="ORF">BATDEDRAFT_12624</name>
</gene>
<dbReference type="Gene3D" id="1.10.1300.10">
    <property type="entry name" value="3'5'-cyclic nucleotide phosphodiesterase, catalytic domain"/>
    <property type="match status" value="1"/>
</dbReference>
<dbReference type="Proteomes" id="UP000007241">
    <property type="component" value="Unassembled WGS sequence"/>
</dbReference>
<evidence type="ECO:0000259" key="4">
    <source>
        <dbReference type="PROSITE" id="PS51845"/>
    </source>
</evidence>
<reference evidence="5 6" key="1">
    <citation type="submission" date="2009-12" db="EMBL/GenBank/DDBJ databases">
        <title>The draft genome of Batrachochytrium dendrobatidis.</title>
        <authorList>
            <consortium name="US DOE Joint Genome Institute (JGI-PGF)"/>
            <person name="Kuo A."/>
            <person name="Salamov A."/>
            <person name="Schmutz J."/>
            <person name="Lucas S."/>
            <person name="Pitluck S."/>
            <person name="Rosenblum E."/>
            <person name="Stajich J."/>
            <person name="Eisen M."/>
            <person name="Grigoriev I.V."/>
        </authorList>
    </citation>
    <scope>NUCLEOTIDE SEQUENCE [LARGE SCALE GENOMIC DNA]</scope>
    <source>
        <strain evidence="6">JAM81 / FGSC 10211</strain>
    </source>
</reference>
<dbReference type="GeneID" id="18236716"/>
<dbReference type="OMA" id="QWNERIL"/>
<protein>
    <recommendedName>
        <fullName evidence="4">PDEase domain-containing protein</fullName>
    </recommendedName>
</protein>
<organism evidence="5 6">
    <name type="scientific">Batrachochytrium dendrobatidis (strain JAM81 / FGSC 10211)</name>
    <name type="common">Frog chytrid fungus</name>
    <dbReference type="NCBI Taxonomy" id="684364"/>
    <lineage>
        <taxon>Eukaryota</taxon>
        <taxon>Fungi</taxon>
        <taxon>Fungi incertae sedis</taxon>
        <taxon>Chytridiomycota</taxon>
        <taxon>Chytridiomycota incertae sedis</taxon>
        <taxon>Chytridiomycetes</taxon>
        <taxon>Rhizophydiales</taxon>
        <taxon>Rhizophydiales incertae sedis</taxon>
        <taxon>Batrachochytrium</taxon>
    </lineage>
</organism>
<sequence>MYLAALIHDYDHPGVSNNFLIQTNDRLAMLYNDKSILENHHCSAAFNVLIQPKNHFLESLDRKPYKLFRANVVEMVLATDLTQHFSLLTTFKKKVNAFEWFILDWKDDRLTLMQMLMKCADVSNPTKAWPLYQEWITRITEEFFNQGDRESALGLPFSPYCNR</sequence>
<dbReference type="HOGENOM" id="CLU_005940_6_4_1"/>
<keyword evidence="6" id="KW-1185">Reference proteome</keyword>
<evidence type="ECO:0000256" key="2">
    <source>
        <dbReference type="ARBA" id="ARBA00022801"/>
    </source>
</evidence>
<dbReference type="GO" id="GO:0141162">
    <property type="term" value="P:negative regulation of cAMP/PKA signal transduction"/>
    <property type="evidence" value="ECO:0000318"/>
    <property type="project" value="GO_Central"/>
</dbReference>
<dbReference type="STRING" id="684364.F4P784"/>
<dbReference type="GO" id="GO:0004115">
    <property type="term" value="F:3',5'-cyclic-AMP phosphodiesterase activity"/>
    <property type="evidence" value="ECO:0000318"/>
    <property type="project" value="GO_Central"/>
</dbReference>
<evidence type="ECO:0000256" key="1">
    <source>
        <dbReference type="ARBA" id="ARBA00022723"/>
    </source>
</evidence>
<feature type="binding site" evidence="3">
    <location>
        <position position="9"/>
    </location>
    <ligand>
        <name>Zn(2+)</name>
        <dbReference type="ChEBI" id="CHEBI:29105"/>
        <label>1</label>
    </ligand>
</feature>
<dbReference type="InterPro" id="IPR003607">
    <property type="entry name" value="HD/PDEase_dom"/>
</dbReference>
<dbReference type="InterPro" id="IPR036971">
    <property type="entry name" value="PDEase_catalytic_dom_sf"/>
</dbReference>
<dbReference type="GO" id="GO:0007165">
    <property type="term" value="P:signal transduction"/>
    <property type="evidence" value="ECO:0007669"/>
    <property type="project" value="InterPro"/>
</dbReference>
<dbReference type="GO" id="GO:0046872">
    <property type="term" value="F:metal ion binding"/>
    <property type="evidence" value="ECO:0007669"/>
    <property type="project" value="UniProtKB-KW"/>
</dbReference>
<dbReference type="PRINTS" id="PR00387">
    <property type="entry name" value="PDIESTERASE1"/>
</dbReference>
<dbReference type="CDD" id="cd00077">
    <property type="entry name" value="HDc"/>
    <property type="match status" value="1"/>
</dbReference>
<proteinExistence type="predicted"/>
<dbReference type="AlphaFoldDB" id="F4P784"/>
<dbReference type="InParanoid" id="F4P784"/>
<dbReference type="GO" id="GO:0047555">
    <property type="term" value="F:3',5'-cyclic-GMP phosphodiesterase activity"/>
    <property type="evidence" value="ECO:0000318"/>
    <property type="project" value="GO_Central"/>
</dbReference>
<dbReference type="InterPro" id="IPR002073">
    <property type="entry name" value="PDEase_catalytic_dom"/>
</dbReference>
<dbReference type="RefSeq" id="XP_006680251.1">
    <property type="nucleotide sequence ID" value="XM_006680188.1"/>
</dbReference>
<feature type="non-terminal residue" evidence="5">
    <location>
        <position position="163"/>
    </location>
</feature>
<dbReference type="EMBL" id="GL882887">
    <property type="protein sequence ID" value="EGF79038.1"/>
    <property type="molecule type" value="Genomic_DNA"/>
</dbReference>
<evidence type="ECO:0000313" key="5">
    <source>
        <dbReference type="EMBL" id="EGF79038.1"/>
    </source>
</evidence>
<dbReference type="Pfam" id="PF00233">
    <property type="entry name" value="PDEase_I"/>
    <property type="match status" value="1"/>
</dbReference>
<keyword evidence="2" id="KW-0378">Hydrolase</keyword>
<dbReference type="SUPFAM" id="SSF109604">
    <property type="entry name" value="HD-domain/PDEase-like"/>
    <property type="match status" value="1"/>
</dbReference>
<name>F4P784_BATDJ</name>
<feature type="binding site" evidence="3">
    <location>
        <position position="8"/>
    </location>
    <ligand>
        <name>Zn(2+)</name>
        <dbReference type="ChEBI" id="CHEBI:29105"/>
        <label>1</label>
    </ligand>
</feature>
<feature type="binding site" evidence="3">
    <location>
        <position position="121"/>
    </location>
    <ligand>
        <name>Zn(2+)</name>
        <dbReference type="ChEBI" id="CHEBI:29105"/>
        <label>1</label>
    </ligand>
</feature>
<dbReference type="PANTHER" id="PTHR11347">
    <property type="entry name" value="CYCLIC NUCLEOTIDE PHOSPHODIESTERASE"/>
    <property type="match status" value="1"/>
</dbReference>
<accession>F4P784</accession>
<feature type="domain" description="PDEase" evidence="4">
    <location>
        <begin position="1"/>
        <end position="163"/>
    </location>
</feature>
<keyword evidence="1 3" id="KW-0479">Metal-binding</keyword>
<dbReference type="InterPro" id="IPR023174">
    <property type="entry name" value="PDEase_CS"/>
</dbReference>
<dbReference type="PROSITE" id="PS00126">
    <property type="entry name" value="PDEASE_I_1"/>
    <property type="match status" value="1"/>
</dbReference>